<feature type="region of interest" description="Disordered" evidence="1">
    <location>
        <begin position="47"/>
        <end position="68"/>
    </location>
</feature>
<evidence type="ECO:0000256" key="1">
    <source>
        <dbReference type="SAM" id="MobiDB-lite"/>
    </source>
</evidence>
<organism evidence="4 5">
    <name type="scientific">Goodea atripinnis</name>
    <dbReference type="NCBI Taxonomy" id="208336"/>
    <lineage>
        <taxon>Eukaryota</taxon>
        <taxon>Metazoa</taxon>
        <taxon>Chordata</taxon>
        <taxon>Craniata</taxon>
        <taxon>Vertebrata</taxon>
        <taxon>Euteleostomi</taxon>
        <taxon>Actinopterygii</taxon>
        <taxon>Neopterygii</taxon>
        <taxon>Teleostei</taxon>
        <taxon>Neoteleostei</taxon>
        <taxon>Acanthomorphata</taxon>
        <taxon>Ovalentaria</taxon>
        <taxon>Atherinomorphae</taxon>
        <taxon>Cyprinodontiformes</taxon>
        <taxon>Goodeidae</taxon>
        <taxon>Goodea</taxon>
    </lineage>
</organism>
<feature type="domain" description="Smad anchor for receptor activation-like Smad-binding" evidence="3">
    <location>
        <begin position="7"/>
        <end position="45"/>
    </location>
</feature>
<reference evidence="4 5" key="1">
    <citation type="submission" date="2021-06" db="EMBL/GenBank/DDBJ databases">
        <authorList>
            <person name="Palmer J.M."/>
        </authorList>
    </citation>
    <scope>NUCLEOTIDE SEQUENCE [LARGE SCALE GENOMIC DNA]</scope>
    <source>
        <strain evidence="4 5">GA_2019</strain>
        <tissue evidence="4">Muscle</tissue>
    </source>
</reference>
<feature type="non-terminal residue" evidence="4">
    <location>
        <position position="257"/>
    </location>
</feature>
<evidence type="ECO:0000259" key="2">
    <source>
        <dbReference type="SMART" id="SM01421"/>
    </source>
</evidence>
<dbReference type="InterPro" id="IPR022557">
    <property type="entry name" value="SARA-like_C"/>
</dbReference>
<dbReference type="Pfam" id="PF11409">
    <property type="entry name" value="SARA"/>
    <property type="match status" value="1"/>
</dbReference>
<evidence type="ECO:0000313" key="4">
    <source>
        <dbReference type="EMBL" id="MEQ2162927.1"/>
    </source>
</evidence>
<protein>
    <submittedName>
        <fullName evidence="4">Uncharacterized protein</fullName>
    </submittedName>
</protein>
<keyword evidence="5" id="KW-1185">Reference proteome</keyword>
<dbReference type="SMART" id="SM01421">
    <property type="entry name" value="DUF3480"/>
    <property type="match status" value="1"/>
</dbReference>
<feature type="domain" description="Smad anchor for receptor activation-like C-terminal" evidence="2">
    <location>
        <begin position="133"/>
        <end position="257"/>
    </location>
</feature>
<evidence type="ECO:0000313" key="5">
    <source>
        <dbReference type="Proteomes" id="UP001476798"/>
    </source>
</evidence>
<comment type="caution">
    <text evidence="4">The sequence shown here is derived from an EMBL/GenBank/DDBJ whole genome shotgun (WGS) entry which is preliminary data.</text>
</comment>
<dbReference type="Gene3D" id="4.10.720.10">
    <property type="entry name" value="Smad anchor for receptor activation, Smad-binding domain"/>
    <property type="match status" value="1"/>
</dbReference>
<dbReference type="PANTHER" id="PTHR46319:SF1">
    <property type="entry name" value="ZINC FINGER FYVE DOMAIN-CONTAINING PROTEIN 16"/>
    <property type="match status" value="1"/>
</dbReference>
<dbReference type="Pfam" id="PF11979">
    <property type="entry name" value="SARA_C"/>
    <property type="match status" value="1"/>
</dbReference>
<dbReference type="PANTHER" id="PTHR46319">
    <property type="entry name" value="ZINC FINGER FYVE DOMAIN-CONTAINING PROTEIN"/>
    <property type="match status" value="1"/>
</dbReference>
<proteinExistence type="predicted"/>
<accession>A0ABV0MY11</accession>
<gene>
    <name evidence="4" type="ORF">GOODEAATRI_024993</name>
</gene>
<sequence>MSPTGPSPNPNVPSEYCSTIPPLQQARAAGTLNSPPPTVMVPISVLKHPSNDAGLDPGGSGPSVPETPGTVPVVRAPVSGPWDYGLLSGIGSSVRRIPNVLVEESPAPCQIRHLLEEGGPPLLLFIWKTTERLPPPFNFMLFPADASKQSWRFLGPKCSHSDCFYGLELNMTDLRNYQYSLSVVEGLRIHMEMGHSYIEIPKASFSEMQKVVNSSNEHVISIGASFSQEADSHLVCFQNEEGNYQTQANSKPGKTRT</sequence>
<dbReference type="Gene3D" id="3.30.1360.220">
    <property type="entry name" value="Domain of unknown function (DUF3480), N-terminal subdomain"/>
    <property type="match status" value="1"/>
</dbReference>
<dbReference type="InterPro" id="IPR024608">
    <property type="entry name" value="SARA-like_SBD"/>
</dbReference>
<dbReference type="SMART" id="SM01422">
    <property type="entry name" value="SARA"/>
    <property type="match status" value="1"/>
</dbReference>
<dbReference type="EMBL" id="JAHRIO010012874">
    <property type="protein sequence ID" value="MEQ2162927.1"/>
    <property type="molecule type" value="Genomic_DNA"/>
</dbReference>
<name>A0ABV0MY11_9TELE</name>
<evidence type="ECO:0000259" key="3">
    <source>
        <dbReference type="SMART" id="SM01422"/>
    </source>
</evidence>
<dbReference type="InterPro" id="IPR037145">
    <property type="entry name" value="SARA_Smad-bd_sf"/>
</dbReference>
<dbReference type="Proteomes" id="UP001476798">
    <property type="component" value="Unassembled WGS sequence"/>
</dbReference>